<feature type="domain" description="Helicase ATP-binding" evidence="16">
    <location>
        <begin position="1390"/>
        <end position="1566"/>
    </location>
</feature>
<feature type="domain" description="Helicase C-terminal" evidence="17">
    <location>
        <begin position="1599"/>
        <end position="1794"/>
    </location>
</feature>
<evidence type="ECO:0000256" key="9">
    <source>
        <dbReference type="ARBA" id="ARBA00022806"/>
    </source>
</evidence>
<dbReference type="SMART" id="SM00487">
    <property type="entry name" value="DEXDc"/>
    <property type="match status" value="2"/>
</dbReference>
<dbReference type="EnsemblMetazoa" id="GPAI014906-RA">
    <property type="protein sequence ID" value="GPAI014906-PA"/>
    <property type="gene ID" value="GPAI014906"/>
</dbReference>
<dbReference type="InterPro" id="IPR014756">
    <property type="entry name" value="Ig_E-set"/>
</dbReference>
<dbReference type="Gene3D" id="1.10.3380.10">
    <property type="entry name" value="Sec63 N-terminal domain-like domain"/>
    <property type="match status" value="2"/>
</dbReference>
<dbReference type="Pfam" id="PF26582">
    <property type="entry name" value="ASCC3_N"/>
    <property type="match status" value="1"/>
</dbReference>
<dbReference type="GO" id="GO:0006397">
    <property type="term" value="P:mRNA processing"/>
    <property type="evidence" value="ECO:0007669"/>
    <property type="project" value="UniProtKB-ARBA"/>
</dbReference>
<dbReference type="GO" id="GO:0180022">
    <property type="term" value="C:RQC-trigger complex"/>
    <property type="evidence" value="ECO:0007669"/>
    <property type="project" value="UniProtKB-ARBA"/>
</dbReference>
<dbReference type="InterPro" id="IPR027417">
    <property type="entry name" value="P-loop_NTPase"/>
</dbReference>
<evidence type="ECO:0000259" key="16">
    <source>
        <dbReference type="PROSITE" id="PS51192"/>
    </source>
</evidence>
<accession>A0A1A9ZHN3</accession>
<evidence type="ECO:0000256" key="14">
    <source>
        <dbReference type="ARBA" id="ARBA00034541"/>
    </source>
</evidence>
<dbReference type="PROSITE" id="PS51194">
    <property type="entry name" value="HELICASE_CTER"/>
    <property type="match status" value="2"/>
</dbReference>
<evidence type="ECO:0000259" key="17">
    <source>
        <dbReference type="PROSITE" id="PS51194"/>
    </source>
</evidence>
<evidence type="ECO:0000256" key="5">
    <source>
        <dbReference type="ARBA" id="ARBA00022737"/>
    </source>
</evidence>
<evidence type="ECO:0000256" key="1">
    <source>
        <dbReference type="ARBA" id="ARBA00004324"/>
    </source>
</evidence>
<sequence>MYAVRNHHETIKPDTQPKYVDFRVVRGIVTNVFIAVFQYFSELRMKDLPRFSAALRAHTDLEAKLPLMLTNEELEEARRERYNFLKAQTEEVQTIALILEQIPPGKQAEVKLQMHKLRNIVRECMGFEEQPQVVEHATLFLFWLMLGQRVILVATTMQIRTVFGTIFGSKLANIHQCVSDINDLLENYEIEKLKKWNKKLARGGKDPMFGENIKIEMKFAEICDINDLADWSPDANIRNEATARFNMQWDQSDKRPSQADEKLVNTAHALEKKANDTGHSELINSVTELLNSKKTDVELQNDLIELLGFDHFDLVQDLLTERRAMAAYLVEMEQKERRQKRTKQLQKKKQTGLNTNVEIRPTVATTVVVQSTAEKELNKQQRREEKKMHRLMHSLGRSENENDERTAELINPMQLRLQHQRNLLETAQREPILKTTQSFKEFRSRFNAQSATQRYPYVFDSQLDAKQHAGFIGVNRICLPDHAVRSDNRQYEEVKIPATEPPPLNVGNNRVNITDLDEVGKIAFANCKQLNRIQSVVYPVAYHSNENMLVCAPTGAGKTNVAMLTIVHTIRSHLENGIINREQFKIVYIAPMKALAAEMVTNFSNRLKELNIVVRELTGDMQLTKTEMSETQILVTTPEKWDVVTRKGAGDVSLISLVKLLIIDEVHLLHGERGPVVEALVARTLRLVESSQTMIRIVGLSATLPNYIDVANFLRVNPMKGLFYFDGRFRPVPLDTNFIGIKAIKPLQQLSDMDQVCYQKCVEQLQQGHQVMVFVHARNATVRTASTLRELAQQNNACALFLPDTNTSDYGLAIKAIQKSRNKQLVELFSAGVAMHHAGMLRTDRHLVEKYFSEGYIKVLVCTATLAWGVNLPAHAVIIKGTDIYDSKHGAFVDLGILDVLQIFGRAGRPQFDKSGVGTIITTHDKLNHYLSLLTNQFPIESNFIQCLADNLNAEIVLGTITNVEEAIEWLSYTYLFVRMRINPHVYGIEYAEVMQDPSLERKRRALIVGAAMSLDKARMIRFNQRTLDFNVTDLGRTASHYYIKYDTVEVFNENIKPFMNEGDIFVMMSQAQEFQQLKVRDDELEELDELKRNYCKVKVFGGSENVCGKINILMQTCLSRGYVKSFSLVSDMSYIVQNITRIARALFSIVLRNNDSILAGRILQVCKMFERQQWDFESPMRQFSHINIETIDKLESRGISFYTLREIEHNELKEILRSSKYAEQVLRAAKELPTLNVDATLQPITRTVLRIKISIWPDFVWNDRVHGKTSQNFWLWIEDPDSNFIYHSELFQATRKFVYSQKPQELVMTIPLKEPLPPQYYIRVASDTWLGTNAWTPLTFKHLVLPEHHPPLTELLPLQPLPVTALKNPVYESLYNFTHFNPIQTQVFHCLYHTDNNVLLGAPTGSGKTIVAEIAILRTLNKYQRAKVVYIAPLKALVKERISDWKRRFEQGPLKIKVVELTGDVTPDIQAIRDSQLIVTTPEKWDGISRSWQTREYVQDVVLIVIDEIHLLGEDRGPVIEVIVSRTNFITSHTGCNIRIVGLSTALANAQDLANWLDIKEMGLYNFKPSVRPVPLQVHINGFSGKHYCPRMATMNRPTFQAIRSYSPSEPSIVFVSSRRQTRLTALDLITFVAGDENPKQFLHMPEHEMQQILQGIKDSNLKFCLAFGIGLHHAGLQEADRKTVEELFLNRKIQILIATATLAWGVNLPAHLVVIKGTEYFDGKVKKYVDMPITDILQMMGRAGRPQFDNEGVAVVLVHDVKKNFYKKFLYDPFPVESSLLDVLPEHINAEIVAGTVQTKQGALDYLTWTYFFRRLYRNPTYYNLEGLEPSQINPYLSVLVENVVKELESAACLIQKEHLLIPTFLGRISSFYYLSYRTMKHFLDVLQPEMSTLDLLHAIADSYEFNQQPVRHNEDKYNEELAESCRYRPRSATWDSSYTKTFLLLQAHLSRLALPNSDYLTDTKSTLDNAARVMQAMVDYTAERGWLTTTLKVQQLMQSIIQASWFDASEFLTLPNVKNNNVYVFYNVHHKDQYLNLPVLKDLCRNDYEKLAGPLRDAFEEHEIEQIYKILQAMPELMVSISIQGRFNDNKQCLREITSNDAKSNVWTKVHSNEDYVLCIDINRLNISARYIDTAVHCPKYPKGKNEAWFLTLGSQANDELLAMKRVNLRGLKASSRITFQCPPRKGRLLLTLYLMSDCLISFDQQYDLQFDVIDAK</sequence>
<dbReference type="Pfam" id="PF18149">
    <property type="entry name" value="Helicase_PWI"/>
    <property type="match status" value="1"/>
</dbReference>
<dbReference type="InterPro" id="IPR001650">
    <property type="entry name" value="Helicase_C-like"/>
</dbReference>
<dbReference type="Gene3D" id="3.40.50.300">
    <property type="entry name" value="P-loop containing nucleotide triphosphate hydrolases"/>
    <property type="match status" value="4"/>
</dbReference>
<dbReference type="FunFam" id="1.10.3380.10:FF:000001">
    <property type="entry name" value="U5 small nuclear ribonucleoprotein helicase"/>
    <property type="match status" value="1"/>
</dbReference>
<dbReference type="STRING" id="7398.A0A1A9ZHN3"/>
<keyword evidence="10" id="KW-0067">ATP-binding</keyword>
<reference evidence="19" key="1">
    <citation type="submission" date="2014-03" db="EMBL/GenBank/DDBJ databases">
        <authorList>
            <person name="Aksoy S."/>
            <person name="Warren W."/>
            <person name="Wilson R.K."/>
        </authorList>
    </citation>
    <scope>NUCLEOTIDE SEQUENCE [LARGE SCALE GENOMIC DNA]</scope>
    <source>
        <strain evidence="19">IAEA</strain>
    </source>
</reference>
<keyword evidence="6" id="KW-0547">Nucleotide-binding</keyword>
<protein>
    <recommendedName>
        <fullName evidence="14">U5 small nuclear ribonucleoprotein 200 kDa helicase</fullName>
    </recommendedName>
</protein>
<reference evidence="18" key="2">
    <citation type="submission" date="2020-05" db="UniProtKB">
        <authorList>
            <consortium name="EnsemblMetazoa"/>
        </authorList>
    </citation>
    <scope>IDENTIFICATION</scope>
    <source>
        <strain evidence="18">IAEA</strain>
    </source>
</reference>
<organism evidence="18 19">
    <name type="scientific">Glossina pallidipes</name>
    <name type="common">Tsetse fly</name>
    <dbReference type="NCBI Taxonomy" id="7398"/>
    <lineage>
        <taxon>Eukaryota</taxon>
        <taxon>Metazoa</taxon>
        <taxon>Ecdysozoa</taxon>
        <taxon>Arthropoda</taxon>
        <taxon>Hexapoda</taxon>
        <taxon>Insecta</taxon>
        <taxon>Pterygota</taxon>
        <taxon>Neoptera</taxon>
        <taxon>Endopterygota</taxon>
        <taxon>Diptera</taxon>
        <taxon>Brachycera</taxon>
        <taxon>Muscomorpha</taxon>
        <taxon>Hippoboscoidea</taxon>
        <taxon>Glossinidae</taxon>
        <taxon>Glossina</taxon>
    </lineage>
</organism>
<dbReference type="FunFam" id="1.10.3380.10:FF:000002">
    <property type="entry name" value="Activating signal cointegrator 1 complex subunit 3"/>
    <property type="match status" value="1"/>
</dbReference>
<dbReference type="SMART" id="SM00973">
    <property type="entry name" value="Sec63"/>
    <property type="match status" value="2"/>
</dbReference>
<feature type="domain" description="Helicase C-terminal" evidence="17">
    <location>
        <begin position="752"/>
        <end position="972"/>
    </location>
</feature>
<dbReference type="InterPro" id="IPR036390">
    <property type="entry name" value="WH_DNA-bd_sf"/>
</dbReference>
<dbReference type="VEuPathDB" id="VectorBase:GPAI014906"/>
<evidence type="ECO:0000313" key="18">
    <source>
        <dbReference type="EnsemblMetazoa" id="GPAI014906-PA"/>
    </source>
</evidence>
<evidence type="ECO:0000256" key="13">
    <source>
        <dbReference type="ARBA" id="ARBA00023242"/>
    </source>
</evidence>
<dbReference type="CDD" id="cd18020">
    <property type="entry name" value="DEXHc_ASCC3_1"/>
    <property type="match status" value="1"/>
</dbReference>
<dbReference type="Gene3D" id="1.10.10.10">
    <property type="entry name" value="Winged helix-like DNA-binding domain superfamily/Winged helix DNA-binding domain"/>
    <property type="match status" value="2"/>
</dbReference>
<comment type="similarity">
    <text evidence="3">Belongs to the helicase family. SKI2 subfamily.</text>
</comment>
<dbReference type="GO" id="GO:0004386">
    <property type="term" value="F:helicase activity"/>
    <property type="evidence" value="ECO:0007669"/>
    <property type="project" value="UniProtKB-KW"/>
</dbReference>
<dbReference type="Pfam" id="PF02889">
    <property type="entry name" value="Sec63"/>
    <property type="match status" value="2"/>
</dbReference>
<dbReference type="PANTHER" id="PTHR47961">
    <property type="entry name" value="DNA POLYMERASE THETA, PUTATIVE (AFU_ORTHOLOGUE AFUA_1G05260)-RELATED"/>
    <property type="match status" value="1"/>
</dbReference>
<evidence type="ECO:0000256" key="11">
    <source>
        <dbReference type="ARBA" id="ARBA00023204"/>
    </source>
</evidence>
<evidence type="ECO:0000256" key="4">
    <source>
        <dbReference type="ARBA" id="ARBA00022490"/>
    </source>
</evidence>
<dbReference type="FunFam" id="3.40.50.300:FF:000102">
    <property type="entry name" value="RNA helicase, activating signal cointegrator 1"/>
    <property type="match status" value="1"/>
</dbReference>
<dbReference type="PROSITE" id="PS51192">
    <property type="entry name" value="HELICASE_ATP_BIND_1"/>
    <property type="match status" value="2"/>
</dbReference>
<evidence type="ECO:0000256" key="2">
    <source>
        <dbReference type="ARBA" id="ARBA00004514"/>
    </source>
</evidence>
<keyword evidence="13" id="KW-0539">Nucleus</keyword>
<dbReference type="CDD" id="cd18022">
    <property type="entry name" value="DEXHc_ASCC3_2"/>
    <property type="match status" value="1"/>
</dbReference>
<dbReference type="GO" id="GO:0005737">
    <property type="term" value="C:cytoplasm"/>
    <property type="evidence" value="ECO:0007669"/>
    <property type="project" value="UniProtKB-SubCell"/>
</dbReference>
<dbReference type="Pfam" id="PF23445">
    <property type="entry name" value="WHD_SNRNP200"/>
    <property type="match status" value="2"/>
</dbReference>
<dbReference type="FunFam" id="1.10.10.10:FF:000024">
    <property type="entry name" value="U5 small nuclear ribonucleoprotein helicase"/>
    <property type="match status" value="1"/>
</dbReference>
<dbReference type="InterPro" id="IPR036388">
    <property type="entry name" value="WH-like_DNA-bd_sf"/>
</dbReference>
<dbReference type="InterPro" id="IPR041094">
    <property type="entry name" value="Brr2_helicase_PWI"/>
</dbReference>
<dbReference type="FunFam" id="2.60.40.150:FF:000004">
    <property type="entry name" value="RNA helicase, activating signal cointegrator 1"/>
    <property type="match status" value="1"/>
</dbReference>
<dbReference type="InterPro" id="IPR014001">
    <property type="entry name" value="Helicase_ATP-bd"/>
</dbReference>
<dbReference type="GO" id="GO:0003676">
    <property type="term" value="F:nucleic acid binding"/>
    <property type="evidence" value="ECO:0007669"/>
    <property type="project" value="InterPro"/>
</dbReference>
<dbReference type="SUPFAM" id="SSF46785">
    <property type="entry name" value="Winged helix' DNA-binding domain"/>
    <property type="match status" value="2"/>
</dbReference>
<dbReference type="InterPro" id="IPR057842">
    <property type="entry name" value="WH_MER3"/>
</dbReference>
<keyword evidence="9" id="KW-0347">Helicase</keyword>
<evidence type="ECO:0000256" key="12">
    <source>
        <dbReference type="ARBA" id="ARBA00023235"/>
    </source>
</evidence>
<keyword evidence="4" id="KW-0963">Cytoplasm</keyword>
<dbReference type="SUPFAM" id="SSF158702">
    <property type="entry name" value="Sec63 N-terminal domain-like"/>
    <property type="match status" value="2"/>
</dbReference>
<dbReference type="InterPro" id="IPR004179">
    <property type="entry name" value="Sec63-dom"/>
</dbReference>
<dbReference type="InterPro" id="IPR035892">
    <property type="entry name" value="C2_domain_sf"/>
</dbReference>
<keyword evidence="7" id="KW-0227">DNA damage</keyword>
<evidence type="ECO:0000256" key="7">
    <source>
        <dbReference type="ARBA" id="ARBA00022763"/>
    </source>
</evidence>
<dbReference type="InterPro" id="IPR003593">
    <property type="entry name" value="AAA+_ATPase"/>
</dbReference>
<dbReference type="InterPro" id="IPR050474">
    <property type="entry name" value="Hel308_SKI2-like"/>
</dbReference>
<dbReference type="Pfam" id="PF00271">
    <property type="entry name" value="Helicase_C"/>
    <property type="match status" value="2"/>
</dbReference>
<keyword evidence="11" id="KW-0234">DNA repair</keyword>
<dbReference type="SUPFAM" id="SSF81296">
    <property type="entry name" value="E set domains"/>
    <property type="match status" value="1"/>
</dbReference>
<feature type="domain" description="Helicase ATP-binding" evidence="16">
    <location>
        <begin position="539"/>
        <end position="722"/>
    </location>
</feature>
<dbReference type="InterPro" id="IPR058856">
    <property type="entry name" value="ASCC3_N"/>
</dbReference>
<dbReference type="Pfam" id="PF00270">
    <property type="entry name" value="DEAD"/>
    <property type="match status" value="2"/>
</dbReference>
<dbReference type="PANTHER" id="PTHR47961:SF13">
    <property type="entry name" value="ACTIVATING SIGNAL COINTEGRATOR 1 COMPLEX SUBUNIT 3"/>
    <property type="match status" value="1"/>
</dbReference>
<keyword evidence="12" id="KW-0413">Isomerase</keyword>
<dbReference type="InterPro" id="IPR011545">
    <property type="entry name" value="DEAD/DEAH_box_helicase_dom"/>
</dbReference>
<dbReference type="SUPFAM" id="SSF52540">
    <property type="entry name" value="P-loop containing nucleoside triphosphate hydrolases"/>
    <property type="match status" value="4"/>
</dbReference>
<dbReference type="GO" id="GO:0016787">
    <property type="term" value="F:hydrolase activity"/>
    <property type="evidence" value="ECO:0007669"/>
    <property type="project" value="UniProtKB-KW"/>
</dbReference>
<evidence type="ECO:0000256" key="15">
    <source>
        <dbReference type="ARBA" id="ARBA00054527"/>
    </source>
</evidence>
<dbReference type="GO" id="GO:0005524">
    <property type="term" value="F:ATP binding"/>
    <property type="evidence" value="ECO:0007669"/>
    <property type="project" value="UniProtKB-KW"/>
</dbReference>
<dbReference type="FunFam" id="2.60.40.150:FF:000113">
    <property type="entry name" value="activating signal cointegrator 1 complex subunit 3"/>
    <property type="match status" value="1"/>
</dbReference>
<dbReference type="FunFam" id="3.40.50.300:FF:000198">
    <property type="entry name" value="Activating signal cointegrator 1 complex subunit"/>
    <property type="match status" value="1"/>
</dbReference>
<dbReference type="FunFam" id="1.10.10.10:FF:000012">
    <property type="entry name" value="U5 small nuclear ribonucleoprotein helicase"/>
    <property type="match status" value="1"/>
</dbReference>
<dbReference type="FunFam" id="3.40.50.300:FF:000062">
    <property type="entry name" value="U5 small nuclear ribonucleoprotein helicase"/>
    <property type="match status" value="1"/>
</dbReference>
<evidence type="ECO:0000256" key="6">
    <source>
        <dbReference type="ARBA" id="ARBA00022741"/>
    </source>
</evidence>
<comment type="function">
    <text evidence="15">Catalyzes the ATP-dependent unwinding of U4/U6 RNA duplices, an essential step in the assembly of a catalytically active spliceosome. Plays a role in pre-mRNA splicing.</text>
</comment>
<keyword evidence="19" id="KW-1185">Reference proteome</keyword>
<proteinExistence type="inferred from homology"/>
<dbReference type="Proteomes" id="UP000092445">
    <property type="component" value="Unassembled WGS sequence"/>
</dbReference>
<evidence type="ECO:0000256" key="10">
    <source>
        <dbReference type="ARBA" id="ARBA00022840"/>
    </source>
</evidence>
<comment type="subcellular location">
    <subcellularLocation>
        <location evidence="2">Cytoplasm</location>
        <location evidence="2">Cytosol</location>
    </subcellularLocation>
    <subcellularLocation>
        <location evidence="1">Nucleus speckle</location>
    </subcellularLocation>
</comment>
<dbReference type="Gene3D" id="2.60.40.150">
    <property type="entry name" value="C2 domain"/>
    <property type="match status" value="2"/>
</dbReference>
<evidence type="ECO:0000256" key="8">
    <source>
        <dbReference type="ARBA" id="ARBA00022801"/>
    </source>
</evidence>
<name>A0A1A9ZHN3_GLOPL</name>
<dbReference type="Gene3D" id="1.10.150.20">
    <property type="entry name" value="5' to 3' exonuclease, C-terminal subdomain"/>
    <property type="match status" value="1"/>
</dbReference>
<dbReference type="SMART" id="SM00382">
    <property type="entry name" value="AAA"/>
    <property type="match status" value="2"/>
</dbReference>
<dbReference type="FunFam" id="3.40.50.300:FF:000231">
    <property type="entry name" value="Activating signal cointegrator 1 complex subunit 3"/>
    <property type="match status" value="1"/>
</dbReference>
<evidence type="ECO:0000313" key="19">
    <source>
        <dbReference type="Proteomes" id="UP000092445"/>
    </source>
</evidence>
<evidence type="ECO:0000256" key="3">
    <source>
        <dbReference type="ARBA" id="ARBA00010140"/>
    </source>
</evidence>
<dbReference type="CDD" id="cd18795">
    <property type="entry name" value="SF2_C_Ski2"/>
    <property type="match status" value="2"/>
</dbReference>
<dbReference type="SMART" id="SM00490">
    <property type="entry name" value="HELICc"/>
    <property type="match status" value="2"/>
</dbReference>
<keyword evidence="5" id="KW-0677">Repeat</keyword>
<dbReference type="PIRSF" id="PIRSF039073">
    <property type="entry name" value="BRR2"/>
    <property type="match status" value="1"/>
</dbReference>
<keyword evidence="8" id="KW-0378">Hydrolase</keyword>